<organism evidence="8 9">
    <name type="scientific">Parasitella parasitica</name>
    <dbReference type="NCBI Taxonomy" id="35722"/>
    <lineage>
        <taxon>Eukaryota</taxon>
        <taxon>Fungi</taxon>
        <taxon>Fungi incertae sedis</taxon>
        <taxon>Mucoromycota</taxon>
        <taxon>Mucoromycotina</taxon>
        <taxon>Mucoromycetes</taxon>
        <taxon>Mucorales</taxon>
        <taxon>Mucorineae</taxon>
        <taxon>Mucoraceae</taxon>
        <taxon>Parasitella</taxon>
    </lineage>
</organism>
<dbReference type="GO" id="GO:0004519">
    <property type="term" value="F:endonuclease activity"/>
    <property type="evidence" value="ECO:0007669"/>
    <property type="project" value="UniProtKB-KW"/>
</dbReference>
<dbReference type="PANTHER" id="PTHR34072:SF58">
    <property type="entry name" value="DNA (CYTOSINE-5-)-METHYLTRANSFERASE"/>
    <property type="match status" value="1"/>
</dbReference>
<dbReference type="AlphaFoldDB" id="A0A0B7NN35"/>
<evidence type="ECO:0000256" key="6">
    <source>
        <dbReference type="ARBA" id="ARBA00022918"/>
    </source>
</evidence>
<dbReference type="Pfam" id="PF17917">
    <property type="entry name" value="RT_RNaseH"/>
    <property type="match status" value="1"/>
</dbReference>
<dbReference type="PANTHER" id="PTHR34072">
    <property type="entry name" value="ENZYMATIC POLYPROTEIN-RELATED"/>
    <property type="match status" value="1"/>
</dbReference>
<sequence length="94" mass="10467">MSGTLQSSAERNYGVSKLECLALVWAGQQLRPYLLGAPFTVISNHSALKGLLNDDKPTGILARWITILNEHDFDIKYRPGKLLSNADFLSRHVN</sequence>
<evidence type="ECO:0000313" key="9">
    <source>
        <dbReference type="Proteomes" id="UP000054107"/>
    </source>
</evidence>
<dbReference type="GO" id="GO:0003964">
    <property type="term" value="F:RNA-directed DNA polymerase activity"/>
    <property type="evidence" value="ECO:0007669"/>
    <property type="project" value="UniProtKB-KW"/>
</dbReference>
<evidence type="ECO:0000313" key="8">
    <source>
        <dbReference type="EMBL" id="CEP20001.1"/>
    </source>
</evidence>
<keyword evidence="5" id="KW-0378">Hydrolase</keyword>
<dbReference type="STRING" id="35722.A0A0B7NN35"/>
<proteinExistence type="predicted"/>
<gene>
    <name evidence="8" type="primary">PARPA_14322.1 scaffold 50072</name>
</gene>
<protein>
    <recommendedName>
        <fullName evidence="7">Reverse transcriptase RNase H-like domain-containing protein</fullName>
    </recommendedName>
</protein>
<dbReference type="SUPFAM" id="SSF56672">
    <property type="entry name" value="DNA/RNA polymerases"/>
    <property type="match status" value="1"/>
</dbReference>
<keyword evidence="1" id="KW-0808">Transferase</keyword>
<evidence type="ECO:0000256" key="3">
    <source>
        <dbReference type="ARBA" id="ARBA00022722"/>
    </source>
</evidence>
<keyword evidence="2" id="KW-0548">Nucleotidyltransferase</keyword>
<feature type="domain" description="Reverse transcriptase RNase H-like" evidence="7">
    <location>
        <begin position="7"/>
        <end position="70"/>
    </location>
</feature>
<keyword evidence="4" id="KW-0255">Endonuclease</keyword>
<keyword evidence="3" id="KW-0540">Nuclease</keyword>
<accession>A0A0B7NN35</accession>
<dbReference type="InterPro" id="IPR041373">
    <property type="entry name" value="RT_RNaseH"/>
</dbReference>
<reference evidence="8 9" key="1">
    <citation type="submission" date="2014-09" db="EMBL/GenBank/DDBJ databases">
        <authorList>
            <person name="Ellenberger Sabrina"/>
        </authorList>
    </citation>
    <scope>NUCLEOTIDE SEQUENCE [LARGE SCALE GENOMIC DNA]</scope>
    <source>
        <strain evidence="8 9">CBS 412.66</strain>
    </source>
</reference>
<keyword evidence="9" id="KW-1185">Reference proteome</keyword>
<evidence type="ECO:0000259" key="7">
    <source>
        <dbReference type="Pfam" id="PF17917"/>
    </source>
</evidence>
<dbReference type="Proteomes" id="UP000054107">
    <property type="component" value="Unassembled WGS sequence"/>
</dbReference>
<evidence type="ECO:0000256" key="4">
    <source>
        <dbReference type="ARBA" id="ARBA00022759"/>
    </source>
</evidence>
<dbReference type="OrthoDB" id="5593162at2759"/>
<evidence type="ECO:0000256" key="2">
    <source>
        <dbReference type="ARBA" id="ARBA00022695"/>
    </source>
</evidence>
<dbReference type="GO" id="GO:0016787">
    <property type="term" value="F:hydrolase activity"/>
    <property type="evidence" value="ECO:0007669"/>
    <property type="project" value="UniProtKB-KW"/>
</dbReference>
<keyword evidence="6" id="KW-0695">RNA-directed DNA polymerase</keyword>
<evidence type="ECO:0000256" key="5">
    <source>
        <dbReference type="ARBA" id="ARBA00022801"/>
    </source>
</evidence>
<evidence type="ECO:0000256" key="1">
    <source>
        <dbReference type="ARBA" id="ARBA00022679"/>
    </source>
</evidence>
<dbReference type="InterPro" id="IPR043502">
    <property type="entry name" value="DNA/RNA_pol_sf"/>
</dbReference>
<dbReference type="EMBL" id="LN734204">
    <property type="protein sequence ID" value="CEP20001.1"/>
    <property type="molecule type" value="Genomic_DNA"/>
</dbReference>
<dbReference type="CDD" id="cd09274">
    <property type="entry name" value="RNase_HI_RT_Ty3"/>
    <property type="match status" value="1"/>
</dbReference>
<name>A0A0B7NN35_9FUNG</name>